<evidence type="ECO:0000313" key="2">
    <source>
        <dbReference type="Proteomes" id="UP000032534"/>
    </source>
</evidence>
<sequence>MNELQIAETKGLADVHVYQLCECDAVAAYSLEEAKEWYKSLTGLEDSDLYPDDEVEIVSMSYRVYEDEGMGEMITVQEIINNRWQGEPLLAFTSGF</sequence>
<reference evidence="1 2" key="1">
    <citation type="submission" date="2014-11" db="EMBL/GenBank/DDBJ databases">
        <title>Draft Genome Sequences of Paenibacillus polymyxa NRRL B-30509 and Paenibacillus terrae NRRL B-30644, Strains from a Poultry Environment that Produce Tridecaptin A and Paenicidins.</title>
        <authorList>
            <person name="van Belkum M.J."/>
            <person name="Lohans C.T."/>
            <person name="Vederas J.C."/>
        </authorList>
    </citation>
    <scope>NUCLEOTIDE SEQUENCE [LARGE SCALE GENOMIC DNA]</scope>
    <source>
        <strain evidence="1 2">NRRL B-30644</strain>
    </source>
</reference>
<dbReference type="Proteomes" id="UP000032534">
    <property type="component" value="Unassembled WGS sequence"/>
</dbReference>
<dbReference type="OrthoDB" id="2628167at2"/>
<organism evidence="1 2">
    <name type="scientific">Paenibacillus terrae</name>
    <dbReference type="NCBI Taxonomy" id="159743"/>
    <lineage>
        <taxon>Bacteria</taxon>
        <taxon>Bacillati</taxon>
        <taxon>Bacillota</taxon>
        <taxon>Bacilli</taxon>
        <taxon>Bacillales</taxon>
        <taxon>Paenibacillaceae</taxon>
        <taxon>Paenibacillus</taxon>
    </lineage>
</organism>
<protein>
    <submittedName>
        <fullName evidence="1">Uncharacterized protein</fullName>
    </submittedName>
</protein>
<keyword evidence="2" id="KW-1185">Reference proteome</keyword>
<dbReference type="PATRIC" id="fig|159743.3.peg.4115"/>
<dbReference type="RefSeq" id="WP_044647516.1">
    <property type="nucleotide sequence ID" value="NZ_JTHP01000040.1"/>
</dbReference>
<name>A0A0D7X2C2_9BACL</name>
<comment type="caution">
    <text evidence="1">The sequence shown here is derived from an EMBL/GenBank/DDBJ whole genome shotgun (WGS) entry which is preliminary data.</text>
</comment>
<evidence type="ECO:0000313" key="1">
    <source>
        <dbReference type="EMBL" id="KJD44192.1"/>
    </source>
</evidence>
<proteinExistence type="predicted"/>
<dbReference type="AlphaFoldDB" id="A0A0D7X2C2"/>
<dbReference type="EMBL" id="JTHP01000040">
    <property type="protein sequence ID" value="KJD44192.1"/>
    <property type="molecule type" value="Genomic_DNA"/>
</dbReference>
<gene>
    <name evidence="1" type="ORF">QD47_18505</name>
</gene>
<accession>A0A0D7X2C2</accession>